<dbReference type="AlphaFoldDB" id="A0A6J6FLH3"/>
<evidence type="ECO:0000256" key="1">
    <source>
        <dbReference type="ARBA" id="ARBA00005080"/>
    </source>
</evidence>
<dbReference type="GO" id="GO:0046654">
    <property type="term" value="P:tetrahydrofolate biosynthetic process"/>
    <property type="evidence" value="ECO:0007669"/>
    <property type="project" value="InterPro"/>
</dbReference>
<dbReference type="Gene3D" id="3.30.1130.10">
    <property type="match status" value="1"/>
</dbReference>
<gene>
    <name evidence="5" type="ORF">UFOPK1788_00471</name>
</gene>
<evidence type="ECO:0000313" key="5">
    <source>
        <dbReference type="EMBL" id="CAB4589942.1"/>
    </source>
</evidence>
<dbReference type="EMBL" id="CAEZUE010000044">
    <property type="protein sequence ID" value="CAB4589942.1"/>
    <property type="molecule type" value="Genomic_DNA"/>
</dbReference>
<dbReference type="SUPFAM" id="SSF55620">
    <property type="entry name" value="Tetrahydrobiopterin biosynthesis enzymes-like"/>
    <property type="match status" value="1"/>
</dbReference>
<dbReference type="InterPro" id="IPR020602">
    <property type="entry name" value="GTP_CycHdrlase_I_dom"/>
</dbReference>
<dbReference type="EC" id="3.5.4.16" evidence="2"/>
<comment type="pathway">
    <text evidence="1">Cofactor biosynthesis; 7,8-dihydroneopterin triphosphate biosynthesis; 7,8-dihydroneopterin triphosphate from GTP: step 1/1.</text>
</comment>
<accession>A0A6J6FLH3</accession>
<keyword evidence="3" id="KW-0378">Hydrolase</keyword>
<dbReference type="GO" id="GO:0006729">
    <property type="term" value="P:tetrahydrobiopterin biosynthetic process"/>
    <property type="evidence" value="ECO:0007669"/>
    <property type="project" value="TreeGrafter"/>
</dbReference>
<dbReference type="UniPathway" id="UPA00848">
    <property type="reaction ID" value="UER00151"/>
</dbReference>
<proteinExistence type="predicted"/>
<dbReference type="InterPro" id="IPR043133">
    <property type="entry name" value="GTP-CH-I_C/QueF"/>
</dbReference>
<protein>
    <recommendedName>
        <fullName evidence="2">GTP cyclohydrolase I</fullName>
        <ecNumber evidence="2">3.5.4.16</ecNumber>
    </recommendedName>
</protein>
<reference evidence="5" key="1">
    <citation type="submission" date="2020-05" db="EMBL/GenBank/DDBJ databases">
        <authorList>
            <person name="Chiriac C."/>
            <person name="Salcher M."/>
            <person name="Ghai R."/>
            <person name="Kavagutti S V."/>
        </authorList>
    </citation>
    <scope>NUCLEOTIDE SEQUENCE</scope>
</reference>
<evidence type="ECO:0000256" key="3">
    <source>
        <dbReference type="ARBA" id="ARBA00022801"/>
    </source>
</evidence>
<feature type="domain" description="GTP cyclohydrolase I" evidence="4">
    <location>
        <begin position="1"/>
        <end position="108"/>
    </location>
</feature>
<dbReference type="InterPro" id="IPR001474">
    <property type="entry name" value="GTP_CycHdrlase_I"/>
</dbReference>
<evidence type="ECO:0000256" key="2">
    <source>
        <dbReference type="ARBA" id="ARBA00012715"/>
    </source>
</evidence>
<dbReference type="PANTHER" id="PTHR11109">
    <property type="entry name" value="GTP CYCLOHYDROLASE I"/>
    <property type="match status" value="1"/>
</dbReference>
<dbReference type="GO" id="GO:0008270">
    <property type="term" value="F:zinc ion binding"/>
    <property type="evidence" value="ECO:0007669"/>
    <property type="project" value="TreeGrafter"/>
</dbReference>
<evidence type="ECO:0000259" key="4">
    <source>
        <dbReference type="Pfam" id="PF01227"/>
    </source>
</evidence>
<organism evidence="5">
    <name type="scientific">freshwater metagenome</name>
    <dbReference type="NCBI Taxonomy" id="449393"/>
    <lineage>
        <taxon>unclassified sequences</taxon>
        <taxon>metagenomes</taxon>
        <taxon>ecological metagenomes</taxon>
    </lineage>
</organism>
<dbReference type="PANTHER" id="PTHR11109:SF7">
    <property type="entry name" value="GTP CYCLOHYDROLASE 1"/>
    <property type="match status" value="1"/>
</dbReference>
<sequence length="113" mass="11568">MCEHHLLPFSGVAHVAYVPTSTVLGLGHIARLVDVVASRPQVQERLGLDVCDALNRGADAAGALVVIDARHECVSSRGARQSTATTVTVSATGVCADEPLKSSLMALIGGGHG</sequence>
<dbReference type="Pfam" id="PF01227">
    <property type="entry name" value="GTP_cyclohydroI"/>
    <property type="match status" value="1"/>
</dbReference>
<dbReference type="GO" id="GO:0005525">
    <property type="term" value="F:GTP binding"/>
    <property type="evidence" value="ECO:0007669"/>
    <property type="project" value="TreeGrafter"/>
</dbReference>
<dbReference type="GO" id="GO:0005737">
    <property type="term" value="C:cytoplasm"/>
    <property type="evidence" value="ECO:0007669"/>
    <property type="project" value="TreeGrafter"/>
</dbReference>
<dbReference type="GO" id="GO:0003934">
    <property type="term" value="F:GTP cyclohydrolase I activity"/>
    <property type="evidence" value="ECO:0007669"/>
    <property type="project" value="UniProtKB-EC"/>
</dbReference>
<name>A0A6J6FLH3_9ZZZZ</name>